<name>A0ABP6YPW9_9ACTN</name>
<keyword evidence="2" id="KW-1185">Reference proteome</keyword>
<dbReference type="Proteomes" id="UP001500630">
    <property type="component" value="Unassembled WGS sequence"/>
</dbReference>
<comment type="caution">
    <text evidence="1">The sequence shown here is derived from an EMBL/GenBank/DDBJ whole genome shotgun (WGS) entry which is preliminary data.</text>
</comment>
<evidence type="ECO:0000313" key="2">
    <source>
        <dbReference type="Proteomes" id="UP001500630"/>
    </source>
</evidence>
<gene>
    <name evidence="1" type="ORF">GCM10022419_081880</name>
</gene>
<organism evidence="1 2">
    <name type="scientific">Nonomuraea rosea</name>
    <dbReference type="NCBI Taxonomy" id="638574"/>
    <lineage>
        <taxon>Bacteria</taxon>
        <taxon>Bacillati</taxon>
        <taxon>Actinomycetota</taxon>
        <taxon>Actinomycetes</taxon>
        <taxon>Streptosporangiales</taxon>
        <taxon>Streptosporangiaceae</taxon>
        <taxon>Nonomuraea</taxon>
    </lineage>
</organism>
<dbReference type="EMBL" id="BAABDQ010000023">
    <property type="protein sequence ID" value="GAA3587275.1"/>
    <property type="molecule type" value="Genomic_DNA"/>
</dbReference>
<evidence type="ECO:0000313" key="1">
    <source>
        <dbReference type="EMBL" id="GAA3587275.1"/>
    </source>
</evidence>
<sequence>MEVPSNPASGRGTSGESPAAHQRRFLVHGPAAVAVPSLAADCAGWQQAHIGAVFVSAGTGSEVVDLFLAAGCTGRLVCFYEPDLVEGLKELARLVEETWSWGHGDPPRASPLEVAQILAVGATETIGFAEAATELAAATATLLNETLGRLELPSPKAVPVVPRRHDLVPPIGNSTAGRLLREGTRLVSLECEQRIEVFQDLGAVIRSPGGWAGLAARTL</sequence>
<protein>
    <submittedName>
        <fullName evidence="1">Uncharacterized protein</fullName>
    </submittedName>
</protein>
<reference evidence="2" key="1">
    <citation type="journal article" date="2019" name="Int. J. Syst. Evol. Microbiol.">
        <title>The Global Catalogue of Microorganisms (GCM) 10K type strain sequencing project: providing services to taxonomists for standard genome sequencing and annotation.</title>
        <authorList>
            <consortium name="The Broad Institute Genomics Platform"/>
            <consortium name="The Broad Institute Genome Sequencing Center for Infectious Disease"/>
            <person name="Wu L."/>
            <person name="Ma J."/>
        </authorList>
    </citation>
    <scope>NUCLEOTIDE SEQUENCE [LARGE SCALE GENOMIC DNA]</scope>
    <source>
        <strain evidence="2">JCM 17326</strain>
    </source>
</reference>
<proteinExistence type="predicted"/>
<accession>A0ABP6YPW9</accession>
<dbReference type="RefSeq" id="WP_345570557.1">
    <property type="nucleotide sequence ID" value="NZ_BAABDQ010000023.1"/>
</dbReference>